<dbReference type="InterPro" id="IPR051479">
    <property type="entry name" value="PorB-like"/>
</dbReference>
<evidence type="ECO:0000259" key="3">
    <source>
        <dbReference type="Pfam" id="PF02775"/>
    </source>
</evidence>
<name>A0A7C5NZ69_THELI</name>
<dbReference type="GO" id="GO:0006082">
    <property type="term" value="P:organic acid metabolic process"/>
    <property type="evidence" value="ECO:0007669"/>
    <property type="project" value="UniProtKB-ARBA"/>
</dbReference>
<sequence>VIAGDGCTADIGLQSLSSAAESNEPIIWINYDNEAYMNTGIQRSGTTPLNAWTTTTPAGVKWHGKKEEPKDMISIMIAHRIPYIATASPSFLRDFESKIKKAMKVVEKAEGLAYIHIQSPCPTGWRFPESKTVEIGRLATLTGVWPLLEVDHGTFKLNLKPRKLKPVAEYIRLQGRFRHLNDEDIAMIQKFINKRWEKLLELDGKIMW</sequence>
<organism evidence="4">
    <name type="scientific">Thermococcus litoralis</name>
    <dbReference type="NCBI Taxonomy" id="2265"/>
    <lineage>
        <taxon>Archaea</taxon>
        <taxon>Methanobacteriati</taxon>
        <taxon>Methanobacteriota</taxon>
        <taxon>Thermococci</taxon>
        <taxon>Thermococcales</taxon>
        <taxon>Thermococcaceae</taxon>
        <taxon>Thermococcus</taxon>
    </lineage>
</organism>
<protein>
    <recommendedName>
        <fullName evidence="3">Thiamine pyrophosphate enzyme TPP-binding domain-containing protein</fullName>
    </recommendedName>
</protein>
<dbReference type="InterPro" id="IPR011766">
    <property type="entry name" value="TPP_enzyme_TPP-bd"/>
</dbReference>
<evidence type="ECO:0000256" key="1">
    <source>
        <dbReference type="ARBA" id="ARBA00011595"/>
    </source>
</evidence>
<dbReference type="AlphaFoldDB" id="A0A7C5NZ69"/>
<dbReference type="GO" id="GO:0030976">
    <property type="term" value="F:thiamine pyrophosphate binding"/>
    <property type="evidence" value="ECO:0007669"/>
    <property type="project" value="InterPro"/>
</dbReference>
<reference evidence="4" key="1">
    <citation type="journal article" date="2020" name="mSystems">
        <title>Genome- and Community-Level Interaction Insights into Carbon Utilization and Element Cycling Functions of Hydrothermarchaeota in Hydrothermal Sediment.</title>
        <authorList>
            <person name="Zhou Z."/>
            <person name="Liu Y."/>
            <person name="Xu W."/>
            <person name="Pan J."/>
            <person name="Luo Z.H."/>
            <person name="Li M."/>
        </authorList>
    </citation>
    <scope>NUCLEOTIDE SEQUENCE [LARGE SCALE GENOMIC DNA]</scope>
    <source>
        <strain evidence="4">HyVt-93</strain>
    </source>
</reference>
<dbReference type="PANTHER" id="PTHR42897:SF1">
    <property type="entry name" value="2-OXOACID OXIDOREDUCTASE (FERREDOXIN)"/>
    <property type="match status" value="1"/>
</dbReference>
<comment type="caution">
    <text evidence="4">The sequence shown here is derived from an EMBL/GenBank/DDBJ whole genome shotgun (WGS) entry which is preliminary data.</text>
</comment>
<dbReference type="GO" id="GO:0016491">
    <property type="term" value="F:oxidoreductase activity"/>
    <property type="evidence" value="ECO:0007669"/>
    <property type="project" value="UniProtKB-KW"/>
</dbReference>
<evidence type="ECO:0000256" key="2">
    <source>
        <dbReference type="ARBA" id="ARBA00023002"/>
    </source>
</evidence>
<gene>
    <name evidence="4" type="ORF">ENL40_02645</name>
</gene>
<dbReference type="InterPro" id="IPR029061">
    <property type="entry name" value="THDP-binding"/>
</dbReference>
<keyword evidence="2" id="KW-0560">Oxidoreductase</keyword>
<evidence type="ECO:0000313" key="4">
    <source>
        <dbReference type="EMBL" id="HHI00368.1"/>
    </source>
</evidence>
<dbReference type="Proteomes" id="UP000886217">
    <property type="component" value="Unassembled WGS sequence"/>
</dbReference>
<dbReference type="SUPFAM" id="SSF52518">
    <property type="entry name" value="Thiamin diphosphate-binding fold (THDP-binding)"/>
    <property type="match status" value="1"/>
</dbReference>
<dbReference type="EMBL" id="DRTU01000108">
    <property type="protein sequence ID" value="HHI00368.1"/>
    <property type="molecule type" value="Genomic_DNA"/>
</dbReference>
<dbReference type="Gene3D" id="3.40.50.970">
    <property type="match status" value="1"/>
</dbReference>
<dbReference type="GO" id="GO:0044272">
    <property type="term" value="P:sulfur compound biosynthetic process"/>
    <property type="evidence" value="ECO:0007669"/>
    <property type="project" value="UniProtKB-ARBA"/>
</dbReference>
<feature type="domain" description="Thiamine pyrophosphate enzyme TPP-binding" evidence="3">
    <location>
        <begin position="1"/>
        <end position="117"/>
    </location>
</feature>
<comment type="subunit">
    <text evidence="1">Heterotetramer of one alpha, one beta, one delta and one gamma chain.</text>
</comment>
<proteinExistence type="predicted"/>
<dbReference type="Pfam" id="PF02775">
    <property type="entry name" value="TPP_enzyme_C"/>
    <property type="match status" value="1"/>
</dbReference>
<dbReference type="PANTHER" id="PTHR42897">
    <property type="entry name" value="PYRUVATE SYNTHASE SUBUNIT PORB"/>
    <property type="match status" value="1"/>
</dbReference>
<feature type="non-terminal residue" evidence="4">
    <location>
        <position position="1"/>
    </location>
</feature>
<accession>A0A7C5NZ69</accession>